<dbReference type="AlphaFoldDB" id="A0A5S5AWW6"/>
<dbReference type="Proteomes" id="UP000322294">
    <property type="component" value="Unassembled WGS sequence"/>
</dbReference>
<evidence type="ECO:0000313" key="6">
    <source>
        <dbReference type="Proteomes" id="UP000322294"/>
    </source>
</evidence>
<dbReference type="PANTHER" id="PTHR43825">
    <property type="entry name" value="PYRUVATE DEHYDROGENASE E1 COMPONENT"/>
    <property type="match status" value="1"/>
</dbReference>
<accession>A0A5S5AWW6</accession>
<dbReference type="SUPFAM" id="SSF52922">
    <property type="entry name" value="TK C-terminal domain-like"/>
    <property type="match status" value="1"/>
</dbReference>
<dbReference type="CDD" id="cd07033">
    <property type="entry name" value="TPP_PYR_DXS_TK_like"/>
    <property type="match status" value="1"/>
</dbReference>
<reference evidence="5 6" key="1">
    <citation type="submission" date="2019-07" db="EMBL/GenBank/DDBJ databases">
        <title>Genomic Encyclopedia of Type Strains, Phase I: the one thousand microbial genomes (KMG-I) project.</title>
        <authorList>
            <person name="Kyrpides N."/>
        </authorList>
    </citation>
    <scope>NUCLEOTIDE SEQUENCE [LARGE SCALE GENOMIC DNA]</scope>
    <source>
        <strain evidence="5 6">DSM 16647</strain>
    </source>
</reference>
<proteinExistence type="inferred from homology"/>
<evidence type="ECO:0000256" key="3">
    <source>
        <dbReference type="ARBA" id="ARBA00023052"/>
    </source>
</evidence>
<protein>
    <submittedName>
        <fullName evidence="5">Transketolase</fullName>
    </submittedName>
</protein>
<dbReference type="RefSeq" id="WP_148866334.1">
    <property type="nucleotide sequence ID" value="NZ_VNHO01000004.1"/>
</dbReference>
<dbReference type="Gene3D" id="3.40.50.920">
    <property type="match status" value="1"/>
</dbReference>
<evidence type="ECO:0000313" key="5">
    <source>
        <dbReference type="EMBL" id="TYP57855.1"/>
    </source>
</evidence>
<keyword evidence="6" id="KW-1185">Reference proteome</keyword>
<evidence type="ECO:0000256" key="1">
    <source>
        <dbReference type="ARBA" id="ARBA00001964"/>
    </source>
</evidence>
<dbReference type="PANTHER" id="PTHR43825:SF1">
    <property type="entry name" value="TRANSKETOLASE-LIKE PYRIMIDINE-BINDING DOMAIN-CONTAINING PROTEIN"/>
    <property type="match status" value="1"/>
</dbReference>
<dbReference type="Pfam" id="PF02780">
    <property type="entry name" value="Transketolase_C"/>
    <property type="match status" value="1"/>
</dbReference>
<dbReference type="Gene3D" id="3.40.50.970">
    <property type="match status" value="1"/>
</dbReference>
<keyword evidence="3" id="KW-0786">Thiamine pyrophosphate</keyword>
<gene>
    <name evidence="5" type="ORF">LZ11_00514</name>
</gene>
<feature type="domain" description="Transketolase-like pyrimidine-binding" evidence="4">
    <location>
        <begin position="4"/>
        <end position="169"/>
    </location>
</feature>
<dbReference type="SUPFAM" id="SSF52518">
    <property type="entry name" value="Thiamin diphosphate-binding fold (THDP-binding)"/>
    <property type="match status" value="1"/>
</dbReference>
<dbReference type="InterPro" id="IPR051157">
    <property type="entry name" value="PDH/Transketolase"/>
</dbReference>
<comment type="caution">
    <text evidence="5">The sequence shown here is derived from an EMBL/GenBank/DDBJ whole genome shotgun (WGS) entry which is preliminary data.</text>
</comment>
<dbReference type="InterPro" id="IPR005475">
    <property type="entry name" value="Transketolase-like_Pyr-bd"/>
</dbReference>
<dbReference type="FunFam" id="3.40.50.970:FF:000129">
    <property type="entry name" value="Transketolase"/>
    <property type="match status" value="1"/>
</dbReference>
<dbReference type="Pfam" id="PF02779">
    <property type="entry name" value="Transket_pyr"/>
    <property type="match status" value="1"/>
</dbReference>
<evidence type="ECO:0000256" key="2">
    <source>
        <dbReference type="ARBA" id="ARBA00007131"/>
    </source>
</evidence>
<dbReference type="InterPro" id="IPR033248">
    <property type="entry name" value="Transketolase_C"/>
</dbReference>
<dbReference type="EMBL" id="VNHO01000004">
    <property type="protein sequence ID" value="TYP57855.1"/>
    <property type="molecule type" value="Genomic_DNA"/>
</dbReference>
<dbReference type="OrthoDB" id="8732661at2"/>
<evidence type="ECO:0000259" key="4">
    <source>
        <dbReference type="SMART" id="SM00861"/>
    </source>
</evidence>
<sequence length="308" mass="33130">MPKIATREAYGEALAELGEEIKDIVVLDADLSKSTKTSVFAKKFPERFFNMGIAEQNLMGTAAGLATCGKIPFASTFAIFATGRAFEQVRNSICYPNLNVKITATHAGITVGEDGATHQSIEDIALMRALPNMTVISPADAVETKQAVRAAAMLKGPVYLRLGRHPVETIYGENYKFEVGKAVILKEGKDVALIATGVMIAEALKAAEQLSKDGIDAMVINIHTIKPIDEEVILKAAECGSIVTAEEHTIIGGLGSAVAEVLMEKKPVPMKRVGIRDVFARSGKPEELMRVYGLTAEDIEEAAKSLRR</sequence>
<name>A0A5S5AWW6_9FIRM</name>
<dbReference type="SMART" id="SM00861">
    <property type="entry name" value="Transket_pyr"/>
    <property type="match status" value="1"/>
</dbReference>
<dbReference type="InterPro" id="IPR029061">
    <property type="entry name" value="THDP-binding"/>
</dbReference>
<comment type="cofactor">
    <cofactor evidence="1">
        <name>thiamine diphosphate</name>
        <dbReference type="ChEBI" id="CHEBI:58937"/>
    </cofactor>
</comment>
<comment type="similarity">
    <text evidence="2">Belongs to the transketolase family.</text>
</comment>
<dbReference type="InterPro" id="IPR009014">
    <property type="entry name" value="Transketo_C/PFOR_II"/>
</dbReference>
<organism evidence="5 6">
    <name type="scientific">Thermosediminibacter litoriperuensis</name>
    <dbReference type="NCBI Taxonomy" id="291989"/>
    <lineage>
        <taxon>Bacteria</taxon>
        <taxon>Bacillati</taxon>
        <taxon>Bacillota</taxon>
        <taxon>Clostridia</taxon>
        <taxon>Thermosediminibacterales</taxon>
        <taxon>Thermosediminibacteraceae</taxon>
        <taxon>Thermosediminibacter</taxon>
    </lineage>
</organism>